<accession>A0A7C4H9A6</accession>
<dbReference type="InterPro" id="IPR043428">
    <property type="entry name" value="LivM-like"/>
</dbReference>
<evidence type="ECO:0000256" key="1">
    <source>
        <dbReference type="ARBA" id="ARBA00004651"/>
    </source>
</evidence>
<sequence>MDPLAMLVDVCVLYSVYAILAISMELEYGELGLPNFAKAAFFAVGAFSVGGLSARLGTWLLGWSWEGSFRERSWLYATMVTKQVAENPLLGLSILAVVVVVAVAGAALLGVLASYPAIRLREDYLGITLIAFSETVRVIARNDENIVGGTFGAGVVDVFAWAGSFRPYALFAFAWGLMLLTWAVFRELSASRYGRVLRAIRDSELAASILGRDVVKMRITTLVIGSVMAALAGVVYSFYMGAVNPDDFTVGKTFLVVMIVILGGRGNPLGPLVGAGVYIALDKTLSFLKPLLRLPIDVNYFAYVVFGLGLLLLLAKRPEGLLPESPNITLHRLKALRSGQRQIAAGL</sequence>
<dbReference type="Pfam" id="PF02653">
    <property type="entry name" value="BPD_transp_2"/>
    <property type="match status" value="1"/>
</dbReference>
<comment type="subcellular location">
    <subcellularLocation>
        <location evidence="1">Cell membrane</location>
        <topology evidence="1">Multi-pass membrane protein</topology>
    </subcellularLocation>
</comment>
<dbReference type="GO" id="GO:0015658">
    <property type="term" value="F:branched-chain amino acid transmembrane transporter activity"/>
    <property type="evidence" value="ECO:0007669"/>
    <property type="project" value="InterPro"/>
</dbReference>
<dbReference type="PANTHER" id="PTHR30482:SF1">
    <property type="entry name" value="BRANCHED-CHAIN AMINO ACID TRANSPORT PERMEASE PROTEIN LIVM-RELATED"/>
    <property type="match status" value="1"/>
</dbReference>
<dbReference type="GO" id="GO:0005886">
    <property type="term" value="C:plasma membrane"/>
    <property type="evidence" value="ECO:0007669"/>
    <property type="project" value="UniProtKB-SubCell"/>
</dbReference>
<reference evidence="7" key="1">
    <citation type="journal article" date="2020" name="mSystems">
        <title>Genome- and Community-Level Interaction Insights into Carbon Utilization and Element Cycling Functions of Hydrothermarchaeota in Hydrothermal Sediment.</title>
        <authorList>
            <person name="Zhou Z."/>
            <person name="Liu Y."/>
            <person name="Xu W."/>
            <person name="Pan J."/>
            <person name="Luo Z.H."/>
            <person name="Li M."/>
        </authorList>
    </citation>
    <scope>NUCLEOTIDE SEQUENCE</scope>
    <source>
        <strain evidence="7">SpSt-649</strain>
    </source>
</reference>
<dbReference type="PANTHER" id="PTHR30482">
    <property type="entry name" value="HIGH-AFFINITY BRANCHED-CHAIN AMINO ACID TRANSPORT SYSTEM PERMEASE"/>
    <property type="match status" value="1"/>
</dbReference>
<organism evidence="7">
    <name type="scientific">Thermofilum pendens</name>
    <dbReference type="NCBI Taxonomy" id="2269"/>
    <lineage>
        <taxon>Archaea</taxon>
        <taxon>Thermoproteota</taxon>
        <taxon>Thermoprotei</taxon>
        <taxon>Thermofilales</taxon>
        <taxon>Thermofilaceae</taxon>
        <taxon>Thermofilum</taxon>
    </lineage>
</organism>
<evidence type="ECO:0000256" key="4">
    <source>
        <dbReference type="ARBA" id="ARBA00022989"/>
    </source>
</evidence>
<name>A0A7C4H9A6_THEPE</name>
<feature type="transmembrane region" description="Helical" evidence="6">
    <location>
        <begin position="291"/>
        <end position="315"/>
    </location>
</feature>
<dbReference type="CDD" id="cd06581">
    <property type="entry name" value="TM_PBP1_LivM_like"/>
    <property type="match status" value="1"/>
</dbReference>
<protein>
    <submittedName>
        <fullName evidence="7">Branched-chain amino acid ABC transporter permease</fullName>
    </submittedName>
</protein>
<dbReference type="AlphaFoldDB" id="A0A7C4H9A6"/>
<feature type="transmembrane region" description="Helical" evidence="6">
    <location>
        <begin position="168"/>
        <end position="185"/>
    </location>
</feature>
<evidence type="ECO:0000256" key="6">
    <source>
        <dbReference type="SAM" id="Phobius"/>
    </source>
</evidence>
<feature type="transmembrane region" description="Helical" evidence="6">
    <location>
        <begin position="6"/>
        <end position="28"/>
    </location>
</feature>
<keyword evidence="4 6" id="KW-1133">Transmembrane helix</keyword>
<keyword evidence="3 6" id="KW-0812">Transmembrane</keyword>
<feature type="transmembrane region" description="Helical" evidence="6">
    <location>
        <begin position="89"/>
        <end position="112"/>
    </location>
</feature>
<dbReference type="EMBL" id="DTBQ01000141">
    <property type="protein sequence ID" value="HGM47091.1"/>
    <property type="molecule type" value="Genomic_DNA"/>
</dbReference>
<evidence type="ECO:0000256" key="2">
    <source>
        <dbReference type="ARBA" id="ARBA00022475"/>
    </source>
</evidence>
<feature type="transmembrane region" description="Helical" evidence="6">
    <location>
        <begin position="40"/>
        <end position="65"/>
    </location>
</feature>
<comment type="caution">
    <text evidence="7">The sequence shown here is derived from an EMBL/GenBank/DDBJ whole genome shotgun (WGS) entry which is preliminary data.</text>
</comment>
<feature type="transmembrane region" description="Helical" evidence="6">
    <location>
        <begin position="254"/>
        <end position="279"/>
    </location>
</feature>
<feature type="transmembrane region" description="Helical" evidence="6">
    <location>
        <begin position="219"/>
        <end position="242"/>
    </location>
</feature>
<evidence type="ECO:0000313" key="7">
    <source>
        <dbReference type="EMBL" id="HGM47091.1"/>
    </source>
</evidence>
<gene>
    <name evidence="7" type="ORF">ENU21_05015</name>
</gene>
<evidence type="ECO:0000256" key="3">
    <source>
        <dbReference type="ARBA" id="ARBA00022692"/>
    </source>
</evidence>
<evidence type="ECO:0000256" key="5">
    <source>
        <dbReference type="ARBA" id="ARBA00023136"/>
    </source>
</evidence>
<keyword evidence="5 6" id="KW-0472">Membrane</keyword>
<proteinExistence type="predicted"/>
<dbReference type="InterPro" id="IPR001851">
    <property type="entry name" value="ABC_transp_permease"/>
</dbReference>
<keyword evidence="2" id="KW-1003">Cell membrane</keyword>